<keyword evidence="7 10" id="KW-0067">ATP-binding</keyword>
<name>A0A1T4K974_TREPO</name>
<keyword evidence="13" id="KW-1185">Reference proteome</keyword>
<dbReference type="EC" id="2.7.7.85" evidence="10"/>
<evidence type="ECO:0000256" key="1">
    <source>
        <dbReference type="ARBA" id="ARBA00000877"/>
    </source>
</evidence>
<proteinExistence type="inferred from homology"/>
<dbReference type="NCBIfam" id="TIGR00159">
    <property type="entry name" value="diadenylate cyclase CdaA"/>
    <property type="match status" value="1"/>
</dbReference>
<dbReference type="GO" id="GO:0006171">
    <property type="term" value="P:cAMP biosynthetic process"/>
    <property type="evidence" value="ECO:0007669"/>
    <property type="project" value="InterPro"/>
</dbReference>
<dbReference type="InterPro" id="IPR050338">
    <property type="entry name" value="DisA"/>
</dbReference>
<evidence type="ECO:0000313" key="13">
    <source>
        <dbReference type="Proteomes" id="UP000190423"/>
    </source>
</evidence>
<dbReference type="PANTHER" id="PTHR34185:SF1">
    <property type="entry name" value="DIADENYLATE CYCLASE"/>
    <property type="match status" value="1"/>
</dbReference>
<feature type="transmembrane region" description="Helical" evidence="10">
    <location>
        <begin position="6"/>
        <end position="26"/>
    </location>
</feature>
<dbReference type="InterPro" id="IPR036888">
    <property type="entry name" value="DNA_integrity_DisA_N_sf"/>
</dbReference>
<dbReference type="InterPro" id="IPR003390">
    <property type="entry name" value="DNA_integrity_scan_DisA_N"/>
</dbReference>
<reference evidence="12 13" key="1">
    <citation type="submission" date="2017-02" db="EMBL/GenBank/DDBJ databases">
        <authorList>
            <person name="Peterson S.W."/>
        </authorList>
    </citation>
    <scope>NUCLEOTIDE SEQUENCE [LARGE SCALE GENOMIC DNA]</scope>
    <source>
        <strain evidence="12 13">ATCC BAA-908</strain>
    </source>
</reference>
<dbReference type="Pfam" id="PF02457">
    <property type="entry name" value="DAC"/>
    <property type="match status" value="1"/>
</dbReference>
<sequence length="262" mass="29052">MYNILRPILDVVVLTFLLYKSYAIVVKTNGIQIIKAAVIVAISYAVAVLLKLQTVIWIFNALAPVLLIAFAIVFQPELRKMFLKLGQSQWFAFGSRSKHTYVDSVLIAAEMLSKQKRGMLAVFMRHTKMDDIIQSGTKLNADLSSSLLVTIFGMDTPLHDGACFIQGGKLIAAGCFLPLSEQYDIKKTFGTRHRAALGLSEISDAVVLVVSEETGAMSLAYDSKLHYDLSATEITKILENLLEITPESYNMEDTIDEHKKAD</sequence>
<evidence type="ECO:0000256" key="3">
    <source>
        <dbReference type="ARBA" id="ARBA00022679"/>
    </source>
</evidence>
<dbReference type="PIRSF" id="PIRSF004793">
    <property type="entry name" value="UCP004793"/>
    <property type="match status" value="1"/>
</dbReference>
<keyword evidence="2 10" id="KW-1003">Cell membrane</keyword>
<gene>
    <name evidence="10" type="primary">dacA</name>
    <name evidence="12" type="ORF">SAMN02745149_01056</name>
</gene>
<accession>A0A1T4K974</accession>
<organism evidence="12 13">
    <name type="scientific">Treponema porcinum</name>
    <dbReference type="NCBI Taxonomy" id="261392"/>
    <lineage>
        <taxon>Bacteria</taxon>
        <taxon>Pseudomonadati</taxon>
        <taxon>Spirochaetota</taxon>
        <taxon>Spirochaetia</taxon>
        <taxon>Spirochaetales</taxon>
        <taxon>Treponemataceae</taxon>
        <taxon>Treponema</taxon>
    </lineage>
</organism>
<evidence type="ECO:0000256" key="2">
    <source>
        <dbReference type="ARBA" id="ARBA00022475"/>
    </source>
</evidence>
<dbReference type="PANTHER" id="PTHR34185">
    <property type="entry name" value="DIADENYLATE CYCLASE"/>
    <property type="match status" value="1"/>
</dbReference>
<protein>
    <recommendedName>
        <fullName evidence="10">Diadenylate cyclase</fullName>
        <shortName evidence="10">DAC</shortName>
        <ecNumber evidence="10">2.7.7.85</ecNumber>
    </recommendedName>
    <alternativeName>
        <fullName evidence="10">Cyclic-di-AMP synthase</fullName>
        <shortName evidence="10">c-di-AMP synthase</shortName>
    </alternativeName>
</protein>
<comment type="catalytic activity">
    <reaction evidence="1 10">
        <text>2 ATP = 3',3'-c-di-AMP + 2 diphosphate</text>
        <dbReference type="Rhea" id="RHEA:35655"/>
        <dbReference type="ChEBI" id="CHEBI:30616"/>
        <dbReference type="ChEBI" id="CHEBI:33019"/>
        <dbReference type="ChEBI" id="CHEBI:71500"/>
        <dbReference type="EC" id="2.7.7.85"/>
    </reaction>
</comment>
<dbReference type="EMBL" id="FUWG01000007">
    <property type="protein sequence ID" value="SJZ39002.1"/>
    <property type="molecule type" value="Genomic_DNA"/>
</dbReference>
<feature type="transmembrane region" description="Helical" evidence="10">
    <location>
        <begin position="56"/>
        <end position="74"/>
    </location>
</feature>
<keyword evidence="9 10" id="KW-0472">Membrane</keyword>
<evidence type="ECO:0000256" key="7">
    <source>
        <dbReference type="ARBA" id="ARBA00022840"/>
    </source>
</evidence>
<dbReference type="SUPFAM" id="SSF143597">
    <property type="entry name" value="YojJ-like"/>
    <property type="match status" value="1"/>
</dbReference>
<dbReference type="GeneID" id="78316355"/>
<dbReference type="PROSITE" id="PS51794">
    <property type="entry name" value="DAC"/>
    <property type="match status" value="1"/>
</dbReference>
<feature type="transmembrane region" description="Helical" evidence="10">
    <location>
        <begin position="33"/>
        <end position="50"/>
    </location>
</feature>
<evidence type="ECO:0000256" key="6">
    <source>
        <dbReference type="ARBA" id="ARBA00022741"/>
    </source>
</evidence>
<keyword evidence="3 10" id="KW-0808">Transferase</keyword>
<evidence type="ECO:0000259" key="11">
    <source>
        <dbReference type="PROSITE" id="PS51794"/>
    </source>
</evidence>
<dbReference type="AlphaFoldDB" id="A0A1T4K974"/>
<feature type="domain" description="DAC" evidence="11">
    <location>
        <begin position="75"/>
        <end position="231"/>
    </location>
</feature>
<evidence type="ECO:0000256" key="9">
    <source>
        <dbReference type="ARBA" id="ARBA00023136"/>
    </source>
</evidence>
<keyword evidence="5 10" id="KW-0548">Nucleotidyltransferase</keyword>
<keyword evidence="8 10" id="KW-1133">Transmembrane helix</keyword>
<comment type="subunit">
    <text evidence="10">Probably a homodimer.</text>
</comment>
<evidence type="ECO:0000313" key="12">
    <source>
        <dbReference type="EMBL" id="SJZ39002.1"/>
    </source>
</evidence>
<dbReference type="GO" id="GO:0106408">
    <property type="term" value="F:diadenylate cyclase activity"/>
    <property type="evidence" value="ECO:0007669"/>
    <property type="project" value="UniProtKB-EC"/>
</dbReference>
<dbReference type="RefSeq" id="WP_078933071.1">
    <property type="nucleotide sequence ID" value="NZ_FUWG01000007.1"/>
</dbReference>
<dbReference type="InterPro" id="IPR014046">
    <property type="entry name" value="C-di-AMP_synthase"/>
</dbReference>
<evidence type="ECO:0000256" key="4">
    <source>
        <dbReference type="ARBA" id="ARBA00022692"/>
    </source>
</evidence>
<evidence type="ECO:0000256" key="10">
    <source>
        <dbReference type="HAMAP-Rule" id="MF_01499"/>
    </source>
</evidence>
<evidence type="ECO:0000256" key="8">
    <source>
        <dbReference type="ARBA" id="ARBA00022989"/>
    </source>
</evidence>
<comment type="caution">
    <text evidence="10">Lacks conserved residue(s) required for the propagation of feature annotation.</text>
</comment>
<dbReference type="GO" id="GO:0005524">
    <property type="term" value="F:ATP binding"/>
    <property type="evidence" value="ECO:0007669"/>
    <property type="project" value="UniProtKB-UniRule"/>
</dbReference>
<dbReference type="Gene3D" id="3.40.1700.10">
    <property type="entry name" value="DNA integrity scanning protein, DisA, N-terminal domain"/>
    <property type="match status" value="1"/>
</dbReference>
<comment type="function">
    <text evidence="10">Catalyzes the condensation of 2 ATP molecules into cyclic di-AMP (c-di-AMP), a second messenger used to regulate differing processes in different bacteria.</text>
</comment>
<comment type="similarity">
    <text evidence="10">Belongs to the adenylate cyclase family. DacA/CdaA subfamily.</text>
</comment>
<keyword evidence="4 10" id="KW-0812">Transmembrane</keyword>
<dbReference type="STRING" id="261392.SAMN02745149_01056"/>
<dbReference type="HAMAP" id="MF_01499">
    <property type="entry name" value="DacA"/>
    <property type="match status" value="1"/>
</dbReference>
<evidence type="ECO:0000256" key="5">
    <source>
        <dbReference type="ARBA" id="ARBA00022695"/>
    </source>
</evidence>
<dbReference type="GO" id="GO:0004016">
    <property type="term" value="F:adenylate cyclase activity"/>
    <property type="evidence" value="ECO:0007669"/>
    <property type="project" value="UniProtKB-UniRule"/>
</dbReference>
<keyword evidence="6 10" id="KW-0547">Nucleotide-binding</keyword>
<dbReference type="InterPro" id="IPR034701">
    <property type="entry name" value="CdaA"/>
</dbReference>
<dbReference type="Proteomes" id="UP000190423">
    <property type="component" value="Unassembled WGS sequence"/>
</dbReference>